<keyword evidence="4 10" id="KW-0349">Heme</keyword>
<dbReference type="OrthoDB" id="2789670at2759"/>
<dbReference type="OMA" id="VINECFI"/>
<organism evidence="12 13">
    <name type="scientific">Actinidia chinensis var. chinensis</name>
    <name type="common">Chinese soft-hair kiwi</name>
    <dbReference type="NCBI Taxonomy" id="1590841"/>
    <lineage>
        <taxon>Eukaryota</taxon>
        <taxon>Viridiplantae</taxon>
        <taxon>Streptophyta</taxon>
        <taxon>Embryophyta</taxon>
        <taxon>Tracheophyta</taxon>
        <taxon>Spermatophyta</taxon>
        <taxon>Magnoliopsida</taxon>
        <taxon>eudicotyledons</taxon>
        <taxon>Gunneridae</taxon>
        <taxon>Pentapetalae</taxon>
        <taxon>asterids</taxon>
        <taxon>Ericales</taxon>
        <taxon>Actinidiaceae</taxon>
        <taxon>Actinidia</taxon>
    </lineage>
</organism>
<dbReference type="CDD" id="cd11072">
    <property type="entry name" value="CYP71-like"/>
    <property type="match status" value="1"/>
</dbReference>
<evidence type="ECO:0000256" key="6">
    <source>
        <dbReference type="ARBA" id="ARBA00023002"/>
    </source>
</evidence>
<evidence type="ECO:0000256" key="7">
    <source>
        <dbReference type="ARBA" id="ARBA00023004"/>
    </source>
</evidence>
<proteinExistence type="inferred from homology"/>
<evidence type="ECO:0000256" key="11">
    <source>
        <dbReference type="RuleBase" id="RU000461"/>
    </source>
</evidence>
<reference evidence="13" key="2">
    <citation type="journal article" date="2018" name="BMC Genomics">
        <title>A manually annotated Actinidia chinensis var. chinensis (kiwifruit) genome highlights the challenges associated with draft genomes and gene prediction in plants.</title>
        <authorList>
            <person name="Pilkington S.M."/>
            <person name="Crowhurst R."/>
            <person name="Hilario E."/>
            <person name="Nardozza S."/>
            <person name="Fraser L."/>
            <person name="Peng Y."/>
            <person name="Gunaseelan K."/>
            <person name="Simpson R."/>
            <person name="Tahir J."/>
            <person name="Deroles S.C."/>
            <person name="Templeton K."/>
            <person name="Luo Z."/>
            <person name="Davy M."/>
            <person name="Cheng C."/>
            <person name="McNeilage M."/>
            <person name="Scaglione D."/>
            <person name="Liu Y."/>
            <person name="Zhang Q."/>
            <person name="Datson P."/>
            <person name="De Silva N."/>
            <person name="Gardiner S.E."/>
            <person name="Bassett H."/>
            <person name="Chagne D."/>
            <person name="McCallum J."/>
            <person name="Dzierzon H."/>
            <person name="Deng C."/>
            <person name="Wang Y.Y."/>
            <person name="Barron L."/>
            <person name="Manako K."/>
            <person name="Bowen J."/>
            <person name="Foster T.M."/>
            <person name="Erridge Z.A."/>
            <person name="Tiffin H."/>
            <person name="Waite C.N."/>
            <person name="Davies K.M."/>
            <person name="Grierson E.P."/>
            <person name="Laing W.A."/>
            <person name="Kirk R."/>
            <person name="Chen X."/>
            <person name="Wood M."/>
            <person name="Montefiori M."/>
            <person name="Brummell D.A."/>
            <person name="Schwinn K.E."/>
            <person name="Catanach A."/>
            <person name="Fullerton C."/>
            <person name="Li D."/>
            <person name="Meiyalaghan S."/>
            <person name="Nieuwenhuizen N."/>
            <person name="Read N."/>
            <person name="Prakash R."/>
            <person name="Hunter D."/>
            <person name="Zhang H."/>
            <person name="McKenzie M."/>
            <person name="Knabel M."/>
            <person name="Harris A."/>
            <person name="Allan A.C."/>
            <person name="Gleave A."/>
            <person name="Chen A."/>
            <person name="Janssen B.J."/>
            <person name="Plunkett B."/>
            <person name="Ampomah-Dwamena C."/>
            <person name="Voogd C."/>
            <person name="Leif D."/>
            <person name="Lafferty D."/>
            <person name="Souleyre E.J.F."/>
            <person name="Varkonyi-Gasic E."/>
            <person name="Gambi F."/>
            <person name="Hanley J."/>
            <person name="Yao J.L."/>
            <person name="Cheung J."/>
            <person name="David K.M."/>
            <person name="Warren B."/>
            <person name="Marsh K."/>
            <person name="Snowden K.C."/>
            <person name="Lin-Wang K."/>
            <person name="Brian L."/>
            <person name="Martinez-Sanchez M."/>
            <person name="Wang M."/>
            <person name="Ileperuma N."/>
            <person name="Macnee N."/>
            <person name="Campin R."/>
            <person name="McAtee P."/>
            <person name="Drummond R.S.M."/>
            <person name="Espley R.V."/>
            <person name="Ireland H.S."/>
            <person name="Wu R."/>
            <person name="Atkinson R.G."/>
            <person name="Karunairetnam S."/>
            <person name="Bulley S."/>
            <person name="Chunkath S."/>
            <person name="Hanley Z."/>
            <person name="Storey R."/>
            <person name="Thrimawithana A.H."/>
            <person name="Thomson S."/>
            <person name="David C."/>
            <person name="Testolin R."/>
            <person name="Huang H."/>
            <person name="Hellens R.P."/>
            <person name="Schaffer R.J."/>
        </authorList>
    </citation>
    <scope>NUCLEOTIDE SEQUENCE [LARGE SCALE GENOMIC DNA]</scope>
    <source>
        <strain evidence="13">cv. Red5</strain>
    </source>
</reference>
<dbReference type="InterPro" id="IPR017972">
    <property type="entry name" value="Cyt_P450_CS"/>
</dbReference>
<accession>A0A2R6QIG5</accession>
<evidence type="ECO:0000256" key="2">
    <source>
        <dbReference type="ARBA" id="ARBA00004370"/>
    </source>
</evidence>
<evidence type="ECO:0000256" key="1">
    <source>
        <dbReference type="ARBA" id="ARBA00001971"/>
    </source>
</evidence>
<dbReference type="PANTHER" id="PTHR47943:SF9">
    <property type="entry name" value="CYTOCHROME P450"/>
    <property type="match status" value="1"/>
</dbReference>
<dbReference type="GO" id="GO:0005506">
    <property type="term" value="F:iron ion binding"/>
    <property type="evidence" value="ECO:0007669"/>
    <property type="project" value="InterPro"/>
</dbReference>
<reference evidence="12 13" key="1">
    <citation type="submission" date="2017-07" db="EMBL/GenBank/DDBJ databases">
        <title>An improved, manually edited Actinidia chinensis var. chinensis (kiwifruit) genome highlights the challenges associated with draft genomes and gene prediction in plants.</title>
        <authorList>
            <person name="Pilkington S."/>
            <person name="Crowhurst R."/>
            <person name="Hilario E."/>
            <person name="Nardozza S."/>
            <person name="Fraser L."/>
            <person name="Peng Y."/>
            <person name="Gunaseelan K."/>
            <person name="Simpson R."/>
            <person name="Tahir J."/>
            <person name="Deroles S."/>
            <person name="Templeton K."/>
            <person name="Luo Z."/>
            <person name="Davy M."/>
            <person name="Cheng C."/>
            <person name="Mcneilage M."/>
            <person name="Scaglione D."/>
            <person name="Liu Y."/>
            <person name="Zhang Q."/>
            <person name="Datson P."/>
            <person name="De Silva N."/>
            <person name="Gardiner S."/>
            <person name="Bassett H."/>
            <person name="Chagne D."/>
            <person name="Mccallum J."/>
            <person name="Dzierzon H."/>
            <person name="Deng C."/>
            <person name="Wang Y.-Y."/>
            <person name="Barron N."/>
            <person name="Manako K."/>
            <person name="Bowen J."/>
            <person name="Foster T."/>
            <person name="Erridge Z."/>
            <person name="Tiffin H."/>
            <person name="Waite C."/>
            <person name="Davies K."/>
            <person name="Grierson E."/>
            <person name="Laing W."/>
            <person name="Kirk R."/>
            <person name="Chen X."/>
            <person name="Wood M."/>
            <person name="Montefiori M."/>
            <person name="Brummell D."/>
            <person name="Schwinn K."/>
            <person name="Catanach A."/>
            <person name="Fullerton C."/>
            <person name="Li D."/>
            <person name="Meiyalaghan S."/>
            <person name="Nieuwenhuizen N."/>
            <person name="Read N."/>
            <person name="Prakash R."/>
            <person name="Hunter D."/>
            <person name="Zhang H."/>
            <person name="Mckenzie M."/>
            <person name="Knabel M."/>
            <person name="Harris A."/>
            <person name="Allan A."/>
            <person name="Chen A."/>
            <person name="Janssen B."/>
            <person name="Plunkett B."/>
            <person name="Dwamena C."/>
            <person name="Voogd C."/>
            <person name="Leif D."/>
            <person name="Lafferty D."/>
            <person name="Souleyre E."/>
            <person name="Varkonyi-Gasic E."/>
            <person name="Gambi F."/>
            <person name="Hanley J."/>
            <person name="Yao J.-L."/>
            <person name="Cheung J."/>
            <person name="David K."/>
            <person name="Warren B."/>
            <person name="Marsh K."/>
            <person name="Snowden K."/>
            <person name="Lin-Wang K."/>
            <person name="Brian L."/>
            <person name="Martinez-Sanchez M."/>
            <person name="Wang M."/>
            <person name="Ileperuma N."/>
            <person name="Macnee N."/>
            <person name="Campin R."/>
            <person name="Mcatee P."/>
            <person name="Drummond R."/>
            <person name="Espley R."/>
            <person name="Ireland H."/>
            <person name="Wu R."/>
            <person name="Atkinson R."/>
            <person name="Karunairetnam S."/>
            <person name="Bulley S."/>
            <person name="Chunkath S."/>
            <person name="Hanley Z."/>
            <person name="Storey R."/>
            <person name="Thrimawithana A."/>
            <person name="Thomson S."/>
            <person name="David C."/>
            <person name="Testolin R."/>
        </authorList>
    </citation>
    <scope>NUCLEOTIDE SEQUENCE [LARGE SCALE GENOMIC DNA]</scope>
    <source>
        <strain evidence="13">cv. Red5</strain>
        <tissue evidence="12">Young leaf</tissue>
    </source>
</reference>
<sequence>MLGHLPHRSLQNLAKKYGPIMSMKLGSTAAIIVSSPEAAELFLKTHDILFASRPKIQASDIMAYGSRGLAFSEYGPYWRNVRRLCTSELLSVAKIDSYAGMRKEEVEGLVGRLRAAREEVVDVTEVVERLIEDMTSRMVFGRCGDDRFDLKSVVREAVDLVGAFNVADFVPFLRPFDLQGLTRRLKATSKAIDEILEIIIAEHVHKQEANTINKMKHHEDFIDVMLSFLNQSSSTHDEFPYSIDRTNIKAIIFDIIVGALDTSVTTIEWIMSELLRHPRVMKKLQAEFMSIVGGERMMEERDLAKLEYLDMVIKETLRLHPVAPLLVPRESTDEIVIDEYFIPKKSRIIVNCWAIGRDLNVWSENAEEFFPERFIDSDIDLRGRHFQLIPFGSGRRGCPGMHLGLTNVRLVVAQLVHCFDWGLPNGMSPNELDMSEKFALAVPRANHLLATSTYRLNAKKL</sequence>
<evidence type="ECO:0000313" key="13">
    <source>
        <dbReference type="Proteomes" id="UP000241394"/>
    </source>
</evidence>
<keyword evidence="13" id="KW-1185">Reference proteome</keyword>
<dbReference type="GO" id="GO:0004497">
    <property type="term" value="F:monooxygenase activity"/>
    <property type="evidence" value="ECO:0007669"/>
    <property type="project" value="UniProtKB-KW"/>
</dbReference>
<dbReference type="Gene3D" id="1.10.630.10">
    <property type="entry name" value="Cytochrome P450"/>
    <property type="match status" value="1"/>
</dbReference>
<dbReference type="PANTHER" id="PTHR47943">
    <property type="entry name" value="CYTOCHROME P450 93A3-LIKE"/>
    <property type="match status" value="1"/>
</dbReference>
<evidence type="ECO:0000256" key="5">
    <source>
        <dbReference type="ARBA" id="ARBA00022723"/>
    </source>
</evidence>
<keyword evidence="9" id="KW-0472">Membrane</keyword>
<keyword evidence="8 11" id="KW-0503">Monooxygenase</keyword>
<feature type="binding site" description="axial binding residue" evidence="10">
    <location>
        <position position="398"/>
    </location>
    <ligand>
        <name>heme</name>
        <dbReference type="ChEBI" id="CHEBI:30413"/>
    </ligand>
    <ligandPart>
        <name>Fe</name>
        <dbReference type="ChEBI" id="CHEBI:18248"/>
    </ligandPart>
</feature>
<comment type="similarity">
    <text evidence="3 11">Belongs to the cytochrome P450 family.</text>
</comment>
<dbReference type="GO" id="GO:0016705">
    <property type="term" value="F:oxidoreductase activity, acting on paired donors, with incorporation or reduction of molecular oxygen"/>
    <property type="evidence" value="ECO:0007669"/>
    <property type="project" value="InterPro"/>
</dbReference>
<dbReference type="InterPro" id="IPR002401">
    <property type="entry name" value="Cyt_P450_E_grp-I"/>
</dbReference>
<dbReference type="SUPFAM" id="SSF48264">
    <property type="entry name" value="Cytochrome P450"/>
    <property type="match status" value="1"/>
</dbReference>
<comment type="cofactor">
    <cofactor evidence="1 10">
        <name>heme</name>
        <dbReference type="ChEBI" id="CHEBI:30413"/>
    </cofactor>
</comment>
<evidence type="ECO:0000256" key="9">
    <source>
        <dbReference type="ARBA" id="ARBA00023136"/>
    </source>
</evidence>
<dbReference type="AlphaFoldDB" id="A0A2R6QIG5"/>
<dbReference type="InParanoid" id="A0A2R6QIG5"/>
<dbReference type="Proteomes" id="UP000241394">
    <property type="component" value="Chromosome LG16"/>
</dbReference>
<dbReference type="PRINTS" id="PR00463">
    <property type="entry name" value="EP450I"/>
</dbReference>
<dbReference type="InterPro" id="IPR036396">
    <property type="entry name" value="Cyt_P450_sf"/>
</dbReference>
<evidence type="ECO:0000256" key="8">
    <source>
        <dbReference type="ARBA" id="ARBA00023033"/>
    </source>
</evidence>
<evidence type="ECO:0000313" key="12">
    <source>
        <dbReference type="EMBL" id="PSS08393.1"/>
    </source>
</evidence>
<keyword evidence="6 11" id="KW-0560">Oxidoreductase</keyword>
<dbReference type="GO" id="GO:0020037">
    <property type="term" value="F:heme binding"/>
    <property type="evidence" value="ECO:0007669"/>
    <property type="project" value="InterPro"/>
</dbReference>
<keyword evidence="7 10" id="KW-0408">Iron</keyword>
<evidence type="ECO:0000256" key="4">
    <source>
        <dbReference type="ARBA" id="ARBA00022617"/>
    </source>
</evidence>
<comment type="subcellular location">
    <subcellularLocation>
        <location evidence="2">Membrane</location>
    </subcellularLocation>
</comment>
<dbReference type="GO" id="GO:0016020">
    <property type="term" value="C:membrane"/>
    <property type="evidence" value="ECO:0007669"/>
    <property type="project" value="UniProtKB-SubCell"/>
</dbReference>
<comment type="caution">
    <text evidence="12">The sequence shown here is derived from an EMBL/GenBank/DDBJ whole genome shotgun (WGS) entry which is preliminary data.</text>
</comment>
<dbReference type="PRINTS" id="PR00385">
    <property type="entry name" value="P450"/>
</dbReference>
<dbReference type="Gramene" id="PSS08393">
    <property type="protein sequence ID" value="PSS08393"/>
    <property type="gene ID" value="CEY00_Acc18744"/>
</dbReference>
<dbReference type="EMBL" id="NKQK01000016">
    <property type="protein sequence ID" value="PSS08393.1"/>
    <property type="molecule type" value="Genomic_DNA"/>
</dbReference>
<dbReference type="PROSITE" id="PS00086">
    <property type="entry name" value="CYTOCHROME_P450"/>
    <property type="match status" value="1"/>
</dbReference>
<dbReference type="InterPro" id="IPR001128">
    <property type="entry name" value="Cyt_P450"/>
</dbReference>
<keyword evidence="5 10" id="KW-0479">Metal-binding</keyword>
<dbReference type="FunFam" id="1.10.630.10:FF:000011">
    <property type="entry name" value="Cytochrome P450 83B1"/>
    <property type="match status" value="1"/>
</dbReference>
<name>A0A2R6QIG5_ACTCC</name>
<gene>
    <name evidence="12" type="ORF">CEY00_Acc18744</name>
</gene>
<protein>
    <submittedName>
        <fullName evidence="12">Cytochrome P450 CYP736A12 like</fullName>
    </submittedName>
</protein>
<evidence type="ECO:0000256" key="10">
    <source>
        <dbReference type="PIRSR" id="PIRSR602401-1"/>
    </source>
</evidence>
<evidence type="ECO:0000256" key="3">
    <source>
        <dbReference type="ARBA" id="ARBA00010617"/>
    </source>
</evidence>
<dbReference type="Pfam" id="PF00067">
    <property type="entry name" value="p450"/>
    <property type="match status" value="1"/>
</dbReference>
<dbReference type="STRING" id="1590841.A0A2R6QIG5"/>